<sequence length="504" mass="55479">MFLLHELSNIFVHSTTGAILVIISLALSLFDASKVPMLEAAVCRHWYLAHNQSIILEFGPQVPERLCKLKPIQTTVAELNGGDVRFAAVASLLLALPYAWLSAKIDKRVLVMVGTCSTPLKYLFFYLVCHFATFDLRLIWLNSIFDVFGGGIGITYLILWSMVAKRTLPKLRSSVFFAISSILLFIQFLATATSGWLLRESLWMVCPVAALVCAISIPISACGLLCGTTKDNNIEETGAEYDTPPNPFEHTEQDYTLLPGQESTSSQGVIPGSPASLEMPRRRKMTRFCSGIAPALSFLSLLHKKFLQPPVIQVALLSEMTVVLGMGQNMIVQQWVSQVFGWSLPDTTFITAFTMLVSQVVLALTPLLTSRILPLFRTSQLMDWSLTQANLGLRACGALAMGLSTSPPTFFIAIFIYTLGVGLLDSSKALLTSFTSSVDITELYTVQMMVQNIAGMLGSELWPRVFAQQLEKGGVWIGLPFWTSAVLYLSALLLVRRLPSLWSA</sequence>
<evidence type="ECO:0008006" key="8">
    <source>
        <dbReference type="Google" id="ProtNLM"/>
    </source>
</evidence>
<feature type="transmembrane region" description="Helical" evidence="5">
    <location>
        <begin position="139"/>
        <end position="163"/>
    </location>
</feature>
<dbReference type="Proteomes" id="UP000800235">
    <property type="component" value="Unassembled WGS sequence"/>
</dbReference>
<feature type="transmembrane region" description="Helical" evidence="5">
    <location>
        <begin position="7"/>
        <end position="30"/>
    </location>
</feature>
<keyword evidence="4 5" id="KW-0472">Membrane</keyword>
<proteinExistence type="predicted"/>
<name>A0A9P4TUR7_9PEZI</name>
<accession>A0A9P4TUR7</accession>
<keyword evidence="3 5" id="KW-1133">Transmembrane helix</keyword>
<keyword evidence="2 5" id="KW-0812">Transmembrane</keyword>
<feature type="transmembrane region" description="Helical" evidence="5">
    <location>
        <begin position="409"/>
        <end position="431"/>
    </location>
</feature>
<protein>
    <recommendedName>
        <fullName evidence="8">MFS transporter</fullName>
    </recommendedName>
</protein>
<dbReference type="PANTHER" id="PTHR23507">
    <property type="entry name" value="ZGC:174356"/>
    <property type="match status" value="1"/>
</dbReference>
<evidence type="ECO:0000256" key="5">
    <source>
        <dbReference type="SAM" id="Phobius"/>
    </source>
</evidence>
<feature type="transmembrane region" description="Helical" evidence="5">
    <location>
        <begin position="109"/>
        <end position="133"/>
    </location>
</feature>
<comment type="subcellular location">
    <subcellularLocation>
        <location evidence="1">Membrane</location>
        <topology evidence="1">Multi-pass membrane protein</topology>
    </subcellularLocation>
</comment>
<evidence type="ECO:0000256" key="3">
    <source>
        <dbReference type="ARBA" id="ARBA00022989"/>
    </source>
</evidence>
<evidence type="ECO:0000313" key="7">
    <source>
        <dbReference type="Proteomes" id="UP000800235"/>
    </source>
</evidence>
<dbReference type="AlphaFoldDB" id="A0A9P4TUR7"/>
<evidence type="ECO:0000256" key="2">
    <source>
        <dbReference type="ARBA" id="ARBA00022692"/>
    </source>
</evidence>
<dbReference type="GO" id="GO:0022857">
    <property type="term" value="F:transmembrane transporter activity"/>
    <property type="evidence" value="ECO:0007669"/>
    <property type="project" value="TreeGrafter"/>
</dbReference>
<gene>
    <name evidence="6" type="ORF">EJ08DRAFT_474960</name>
</gene>
<comment type="caution">
    <text evidence="6">The sequence shown here is derived from an EMBL/GenBank/DDBJ whole genome shotgun (WGS) entry which is preliminary data.</text>
</comment>
<keyword evidence="7" id="KW-1185">Reference proteome</keyword>
<dbReference type="EMBL" id="MU007088">
    <property type="protein sequence ID" value="KAF2422738.1"/>
    <property type="molecule type" value="Genomic_DNA"/>
</dbReference>
<dbReference type="OrthoDB" id="194139at2759"/>
<feature type="transmembrane region" description="Helical" evidence="5">
    <location>
        <begin position="175"/>
        <end position="196"/>
    </location>
</feature>
<feature type="transmembrane region" description="Helical" evidence="5">
    <location>
        <begin position="84"/>
        <end position="102"/>
    </location>
</feature>
<organism evidence="6 7">
    <name type="scientific">Tothia fuscella</name>
    <dbReference type="NCBI Taxonomy" id="1048955"/>
    <lineage>
        <taxon>Eukaryota</taxon>
        <taxon>Fungi</taxon>
        <taxon>Dikarya</taxon>
        <taxon>Ascomycota</taxon>
        <taxon>Pezizomycotina</taxon>
        <taxon>Dothideomycetes</taxon>
        <taxon>Pleosporomycetidae</taxon>
        <taxon>Venturiales</taxon>
        <taxon>Cylindrosympodiaceae</taxon>
        <taxon>Tothia</taxon>
    </lineage>
</organism>
<dbReference type="InterPro" id="IPR036259">
    <property type="entry name" value="MFS_trans_sf"/>
</dbReference>
<evidence type="ECO:0000256" key="1">
    <source>
        <dbReference type="ARBA" id="ARBA00004141"/>
    </source>
</evidence>
<evidence type="ECO:0000313" key="6">
    <source>
        <dbReference type="EMBL" id="KAF2422738.1"/>
    </source>
</evidence>
<feature type="transmembrane region" description="Helical" evidence="5">
    <location>
        <begin position="474"/>
        <end position="495"/>
    </location>
</feature>
<evidence type="ECO:0000256" key="4">
    <source>
        <dbReference type="ARBA" id="ARBA00023136"/>
    </source>
</evidence>
<dbReference type="GO" id="GO:0016020">
    <property type="term" value="C:membrane"/>
    <property type="evidence" value="ECO:0007669"/>
    <property type="project" value="UniProtKB-SubCell"/>
</dbReference>
<feature type="transmembrane region" description="Helical" evidence="5">
    <location>
        <begin position="349"/>
        <end position="369"/>
    </location>
</feature>
<dbReference type="PANTHER" id="PTHR23507:SF1">
    <property type="entry name" value="FI18259P1-RELATED"/>
    <property type="match status" value="1"/>
</dbReference>
<feature type="transmembrane region" description="Helical" evidence="5">
    <location>
        <begin position="202"/>
        <end position="226"/>
    </location>
</feature>
<dbReference type="SUPFAM" id="SSF103473">
    <property type="entry name" value="MFS general substrate transporter"/>
    <property type="match status" value="1"/>
</dbReference>
<dbReference type="Gene3D" id="1.20.1250.20">
    <property type="entry name" value="MFS general substrate transporter like domains"/>
    <property type="match status" value="1"/>
</dbReference>
<reference evidence="6" key="1">
    <citation type="journal article" date="2020" name="Stud. Mycol.">
        <title>101 Dothideomycetes genomes: a test case for predicting lifestyles and emergence of pathogens.</title>
        <authorList>
            <person name="Haridas S."/>
            <person name="Albert R."/>
            <person name="Binder M."/>
            <person name="Bloem J."/>
            <person name="Labutti K."/>
            <person name="Salamov A."/>
            <person name="Andreopoulos B."/>
            <person name="Baker S."/>
            <person name="Barry K."/>
            <person name="Bills G."/>
            <person name="Bluhm B."/>
            <person name="Cannon C."/>
            <person name="Castanera R."/>
            <person name="Culley D."/>
            <person name="Daum C."/>
            <person name="Ezra D."/>
            <person name="Gonzalez J."/>
            <person name="Henrissat B."/>
            <person name="Kuo A."/>
            <person name="Liang C."/>
            <person name="Lipzen A."/>
            <person name="Lutzoni F."/>
            <person name="Magnuson J."/>
            <person name="Mondo S."/>
            <person name="Nolan M."/>
            <person name="Ohm R."/>
            <person name="Pangilinan J."/>
            <person name="Park H.-J."/>
            <person name="Ramirez L."/>
            <person name="Alfaro M."/>
            <person name="Sun H."/>
            <person name="Tritt A."/>
            <person name="Yoshinaga Y."/>
            <person name="Zwiers L.-H."/>
            <person name="Turgeon B."/>
            <person name="Goodwin S."/>
            <person name="Spatafora J."/>
            <person name="Crous P."/>
            <person name="Grigoriev I."/>
        </authorList>
    </citation>
    <scope>NUCLEOTIDE SEQUENCE</scope>
    <source>
        <strain evidence="6">CBS 130266</strain>
    </source>
</reference>